<feature type="transmembrane region" description="Helical" evidence="7">
    <location>
        <begin position="362"/>
        <end position="388"/>
    </location>
</feature>
<feature type="transmembrane region" description="Helical" evidence="7">
    <location>
        <begin position="42"/>
        <end position="69"/>
    </location>
</feature>
<evidence type="ECO:0000313" key="8">
    <source>
        <dbReference type="EMBL" id="CUK07921.1"/>
    </source>
</evidence>
<evidence type="ECO:0000256" key="3">
    <source>
        <dbReference type="ARBA" id="ARBA00022475"/>
    </source>
</evidence>
<keyword evidence="2" id="KW-0813">Transport</keyword>
<feature type="transmembrane region" description="Helical" evidence="7">
    <location>
        <begin position="281"/>
        <end position="300"/>
    </location>
</feature>
<organism evidence="8 9">
    <name type="scientific">Shimia thalassica</name>
    <dbReference type="NCBI Taxonomy" id="1715693"/>
    <lineage>
        <taxon>Bacteria</taxon>
        <taxon>Pseudomonadati</taxon>
        <taxon>Pseudomonadota</taxon>
        <taxon>Alphaproteobacteria</taxon>
        <taxon>Rhodobacterales</taxon>
        <taxon>Roseobacteraceae</taxon>
    </lineage>
</organism>
<dbReference type="Gene3D" id="1.20.1250.20">
    <property type="entry name" value="MFS general substrate transporter like domains"/>
    <property type="match status" value="1"/>
</dbReference>
<dbReference type="AlphaFoldDB" id="A0A0P1IE03"/>
<feature type="transmembrane region" description="Helical" evidence="7">
    <location>
        <begin position="76"/>
        <end position="95"/>
    </location>
</feature>
<evidence type="ECO:0000256" key="5">
    <source>
        <dbReference type="ARBA" id="ARBA00022989"/>
    </source>
</evidence>
<evidence type="ECO:0000256" key="4">
    <source>
        <dbReference type="ARBA" id="ARBA00022692"/>
    </source>
</evidence>
<dbReference type="InterPro" id="IPR011701">
    <property type="entry name" value="MFS"/>
</dbReference>
<dbReference type="RefSeq" id="WP_058312352.1">
    <property type="nucleotide sequence ID" value="NZ_CYTW01000004.1"/>
</dbReference>
<proteinExistence type="predicted"/>
<keyword evidence="9" id="KW-1185">Reference proteome</keyword>
<sequence>MLSVLKNRTYRHLFLAQVVALSGTGLATVALGLLAYDLAGEQAGLVLGIALTIKMVAYVLIAPIASALIVNLNRRAVLVALDVIRASVVLMLPFVTEIWQIYVLIFVLQSASAGFTPTFQATIPDILTDEEDYTKALSLSRLAMDAESLLSPVFAAALLTWMSFDNLFWGTALGFTASALLVISVALPSAHPSKTRGFYERTTRGLKIYLKTPRLRGLLALNWTISAVVSLVFVNSVVIVKTDLGRADAALAIALAGFGAGSMLASLLIPRLLHVLSDRTTMICGGAFATAVLGAIPFVGTLDLRLLVAGWFCIGFAYSLVLTPAGRVLTRSAHPEDRPAVFAAQFTLSHACWLIFYPLTGWLLLVFGTSTAMCVQSALGFLGVIAALKIWPRNSSAPIPHTHRDLPSDHAHLAGHKNHVHSIIIDDLHPRFTPRR</sequence>
<feature type="transmembrane region" description="Helical" evidence="7">
    <location>
        <begin position="306"/>
        <end position="328"/>
    </location>
</feature>
<evidence type="ECO:0000256" key="7">
    <source>
        <dbReference type="SAM" id="Phobius"/>
    </source>
</evidence>
<dbReference type="GO" id="GO:0022857">
    <property type="term" value="F:transmembrane transporter activity"/>
    <property type="evidence" value="ECO:0007669"/>
    <property type="project" value="InterPro"/>
</dbReference>
<dbReference type="SUPFAM" id="SSF103473">
    <property type="entry name" value="MFS general substrate transporter"/>
    <property type="match status" value="1"/>
</dbReference>
<dbReference type="Proteomes" id="UP000051870">
    <property type="component" value="Unassembled WGS sequence"/>
</dbReference>
<feature type="transmembrane region" description="Helical" evidence="7">
    <location>
        <begin position="217"/>
        <end position="238"/>
    </location>
</feature>
<dbReference type="EMBL" id="CYTW01000004">
    <property type="protein sequence ID" value="CUK07921.1"/>
    <property type="molecule type" value="Genomic_DNA"/>
</dbReference>
<keyword evidence="3" id="KW-1003">Cell membrane</keyword>
<gene>
    <name evidence="8" type="ORF">PH7735_03176</name>
</gene>
<reference evidence="8" key="1">
    <citation type="submission" date="2015-09" db="EMBL/GenBank/DDBJ databases">
        <authorList>
            <consortium name="Swine Surveillance"/>
        </authorList>
    </citation>
    <scope>NUCLEOTIDE SEQUENCE [LARGE SCALE GENOMIC DNA]</scope>
    <source>
        <strain evidence="8">CECT 7735</strain>
    </source>
</reference>
<dbReference type="PANTHER" id="PTHR43266">
    <property type="entry name" value="MACROLIDE-EFFLUX PROTEIN"/>
    <property type="match status" value="1"/>
</dbReference>
<keyword evidence="6 7" id="KW-0472">Membrane</keyword>
<accession>A0A0P1IE03</accession>
<keyword evidence="4 7" id="KW-0812">Transmembrane</keyword>
<protein>
    <submittedName>
        <fullName evidence="8">H+ Antiporter protein</fullName>
    </submittedName>
</protein>
<dbReference type="InterPro" id="IPR036259">
    <property type="entry name" value="MFS_trans_sf"/>
</dbReference>
<dbReference type="Pfam" id="PF07690">
    <property type="entry name" value="MFS_1"/>
    <property type="match status" value="1"/>
</dbReference>
<evidence type="ECO:0000313" key="9">
    <source>
        <dbReference type="Proteomes" id="UP000051870"/>
    </source>
</evidence>
<feature type="transmembrane region" description="Helical" evidence="7">
    <location>
        <begin position="250"/>
        <end position="269"/>
    </location>
</feature>
<feature type="transmembrane region" description="Helical" evidence="7">
    <location>
        <begin position="167"/>
        <end position="187"/>
    </location>
</feature>
<evidence type="ECO:0000256" key="1">
    <source>
        <dbReference type="ARBA" id="ARBA00004651"/>
    </source>
</evidence>
<dbReference type="CDD" id="cd06173">
    <property type="entry name" value="MFS_MefA_like"/>
    <property type="match status" value="1"/>
</dbReference>
<feature type="transmembrane region" description="Helical" evidence="7">
    <location>
        <begin position="12"/>
        <end position="36"/>
    </location>
</feature>
<dbReference type="GO" id="GO:0005886">
    <property type="term" value="C:plasma membrane"/>
    <property type="evidence" value="ECO:0007669"/>
    <property type="project" value="UniProtKB-SubCell"/>
</dbReference>
<evidence type="ECO:0000256" key="6">
    <source>
        <dbReference type="ARBA" id="ARBA00023136"/>
    </source>
</evidence>
<dbReference type="STRING" id="1715693.PH7735_03176"/>
<evidence type="ECO:0000256" key="2">
    <source>
        <dbReference type="ARBA" id="ARBA00022448"/>
    </source>
</evidence>
<name>A0A0P1IE03_9RHOB</name>
<dbReference type="GeneID" id="83882165"/>
<dbReference type="PANTHER" id="PTHR43266:SF2">
    <property type="entry name" value="MAJOR FACILITATOR SUPERFAMILY (MFS) PROFILE DOMAIN-CONTAINING PROTEIN"/>
    <property type="match status" value="1"/>
</dbReference>
<comment type="subcellular location">
    <subcellularLocation>
        <location evidence="1">Cell membrane</location>
        <topology evidence="1">Multi-pass membrane protein</topology>
    </subcellularLocation>
</comment>
<keyword evidence="5 7" id="KW-1133">Transmembrane helix</keyword>